<sequence length="235" mass="27453">MKLRYSIFIITLTGFHLILLSQDNVNQLDKSGHRHGYWTKNFEGTQQMRYEGNFENGKEIGVFKYYKLDGKKSVLSATKLFNANNNLAEVKFFTSKGKLVSEGTMNGKLFIGKWTYYHKNNDDVLKTEHYNDLGELHGESITYFENGIMAEKLQYQNGKLNGLCEWYTKNGNLFKSSEFRNDELQGLTKTYDEKGELIIEGAYQSDLRTGIWKYYENGQLTEERLYDENGRWVKQ</sequence>
<gene>
    <name evidence="1" type="ORF">FJ651_11425</name>
</gene>
<dbReference type="OrthoDB" id="9785122at2"/>
<dbReference type="Proteomes" id="UP000317332">
    <property type="component" value="Unassembled WGS sequence"/>
</dbReference>
<organism evidence="1 2">
    <name type="scientific">Paucihalobacter ruber</name>
    <dbReference type="NCBI Taxonomy" id="2567861"/>
    <lineage>
        <taxon>Bacteria</taxon>
        <taxon>Pseudomonadati</taxon>
        <taxon>Bacteroidota</taxon>
        <taxon>Flavobacteriia</taxon>
        <taxon>Flavobacteriales</taxon>
        <taxon>Flavobacteriaceae</taxon>
        <taxon>Paucihalobacter</taxon>
    </lineage>
</organism>
<dbReference type="Gene3D" id="3.90.930.1">
    <property type="match status" value="1"/>
</dbReference>
<dbReference type="InterPro" id="IPR011652">
    <property type="entry name" value="MORN_2"/>
</dbReference>
<proteinExistence type="predicted"/>
<dbReference type="SUPFAM" id="SSF82185">
    <property type="entry name" value="Histone H3 K4-specific methyltransferase SET7/9 N-terminal domain"/>
    <property type="match status" value="2"/>
</dbReference>
<name>A0A506PIK2_9FLAO</name>
<protein>
    <submittedName>
        <fullName evidence="1">Toxin-antitoxin system YwqK family antitoxin</fullName>
    </submittedName>
</protein>
<dbReference type="Pfam" id="PF07661">
    <property type="entry name" value="MORN_2"/>
    <property type="match status" value="3"/>
</dbReference>
<keyword evidence="2" id="KW-1185">Reference proteome</keyword>
<evidence type="ECO:0000313" key="1">
    <source>
        <dbReference type="EMBL" id="TPV32907.1"/>
    </source>
</evidence>
<accession>A0A506PIK2</accession>
<comment type="caution">
    <text evidence="1">The sequence shown here is derived from an EMBL/GenBank/DDBJ whole genome shotgun (WGS) entry which is preliminary data.</text>
</comment>
<dbReference type="EMBL" id="VHIQ01000005">
    <property type="protein sequence ID" value="TPV32907.1"/>
    <property type="molecule type" value="Genomic_DNA"/>
</dbReference>
<dbReference type="RefSeq" id="WP_140990654.1">
    <property type="nucleotide sequence ID" value="NZ_VHIQ01000005.1"/>
</dbReference>
<dbReference type="AlphaFoldDB" id="A0A506PIK2"/>
<evidence type="ECO:0000313" key="2">
    <source>
        <dbReference type="Proteomes" id="UP000317332"/>
    </source>
</evidence>
<reference evidence="1 2" key="1">
    <citation type="submission" date="2019-06" db="EMBL/GenBank/DDBJ databases">
        <title>Flavobacteriaceae Paucihalobacterium erythroidium CWB-1, complete genome.</title>
        <authorList>
            <person name="Wu S."/>
        </authorList>
    </citation>
    <scope>NUCLEOTIDE SEQUENCE [LARGE SCALE GENOMIC DNA]</scope>
    <source>
        <strain evidence="1 2">CWB-1</strain>
    </source>
</reference>